<reference evidence="2" key="1">
    <citation type="submission" date="2023-06" db="EMBL/GenBank/DDBJ databases">
        <authorList>
            <person name="Kurt Z."/>
        </authorList>
    </citation>
    <scope>NUCLEOTIDE SEQUENCE</scope>
</reference>
<dbReference type="Proteomes" id="UP001642409">
    <property type="component" value="Unassembled WGS sequence"/>
</dbReference>
<feature type="region of interest" description="Disordered" evidence="1">
    <location>
        <begin position="64"/>
        <end position="83"/>
    </location>
</feature>
<evidence type="ECO:0000313" key="2">
    <source>
        <dbReference type="EMBL" id="CAI9961985.1"/>
    </source>
</evidence>
<evidence type="ECO:0000256" key="1">
    <source>
        <dbReference type="SAM" id="MobiDB-lite"/>
    </source>
</evidence>
<gene>
    <name evidence="3" type="ORF">HINF_LOCUS3714</name>
    <name evidence="2" type="ORF">HINF_LOCUS49630</name>
</gene>
<reference evidence="3 4" key="2">
    <citation type="submission" date="2024-07" db="EMBL/GenBank/DDBJ databases">
        <authorList>
            <person name="Akdeniz Z."/>
        </authorList>
    </citation>
    <scope>NUCLEOTIDE SEQUENCE [LARGE SCALE GENOMIC DNA]</scope>
</reference>
<dbReference type="AlphaFoldDB" id="A0AA86R4A7"/>
<proteinExistence type="predicted"/>
<dbReference type="EMBL" id="CATOUU010000952">
    <property type="protein sequence ID" value="CAI9961985.1"/>
    <property type="molecule type" value="Genomic_DNA"/>
</dbReference>
<evidence type="ECO:0000313" key="4">
    <source>
        <dbReference type="Proteomes" id="UP001642409"/>
    </source>
</evidence>
<accession>A0AA86R4A7</accession>
<sequence>MSGKLEFSSRHTAALKCLDTLYSNPNLVSWPTYVKDGGKSQTSPVCVQSCFASDAHFRAASTCTPDKTKRTQEEQTGEASAPSSEFVFSPRCILGPAESRYFGGVSQRFVLSYTPE</sequence>
<comment type="caution">
    <text evidence="2">The sequence shown here is derived from an EMBL/GenBank/DDBJ whole genome shotgun (WGS) entry which is preliminary data.</text>
</comment>
<evidence type="ECO:0000313" key="3">
    <source>
        <dbReference type="EMBL" id="CAL5976234.1"/>
    </source>
</evidence>
<organism evidence="2">
    <name type="scientific">Hexamita inflata</name>
    <dbReference type="NCBI Taxonomy" id="28002"/>
    <lineage>
        <taxon>Eukaryota</taxon>
        <taxon>Metamonada</taxon>
        <taxon>Diplomonadida</taxon>
        <taxon>Hexamitidae</taxon>
        <taxon>Hexamitinae</taxon>
        <taxon>Hexamita</taxon>
    </lineage>
</organism>
<name>A0AA86R4A7_9EUKA</name>
<dbReference type="EMBL" id="CAXDID020000007">
    <property type="protein sequence ID" value="CAL5976234.1"/>
    <property type="molecule type" value="Genomic_DNA"/>
</dbReference>
<keyword evidence="4" id="KW-1185">Reference proteome</keyword>
<protein>
    <submittedName>
        <fullName evidence="3">Hypothetical_protein</fullName>
    </submittedName>
</protein>